<dbReference type="InterPro" id="IPR052192">
    <property type="entry name" value="Insect_Ionotropic_Sensory_Rcpt"/>
</dbReference>
<evidence type="ECO:0000256" key="4">
    <source>
        <dbReference type="ARBA" id="ARBA00022475"/>
    </source>
</evidence>
<evidence type="ECO:0000259" key="15">
    <source>
        <dbReference type="SMART" id="SM00079"/>
    </source>
</evidence>
<evidence type="ECO:0000256" key="5">
    <source>
        <dbReference type="ARBA" id="ARBA00022692"/>
    </source>
</evidence>
<sequence>MDGRKTCLMVVSLVATVGCCSGFLQSPEGQEFFTAYVSAIDVMGINIFLPANRQGEVVPVGMLRALWLQSPLSVALQQVRSSKEVKTTLEALNSNTLNVAFLNTPEDLSLFVEVTLASLVRRHLWLVMGDTRLVTDGDHKPRLPLDNLVTFATVNTTNLTKVDLVEVYSVSDDLPYTIRQFGSWRAGGPVRLSQKDWSDRRSNLTGLHLRCVTLPQQPFTYLSEPDSQMNVQITGGYTKDVWDALQEIHGFTYSCRVPEDGKWGALSDGKWNGLVQEMVEQRADAVVSSLDHTGARAKAVHFVTGLREVGYRLVVRRPGLMDQTWTSFTSELLPDAWLGTMAFVLLAPPCLVLCAHYSPLETEKVTLKDAYILAVGAFAIQGSWLDVRSISSRIVFITIFLATLVVYAHYTSALVSLLTVASTNTGFSTLQALLQDGSFQFGFISGTSLEVEFRNADQWLFKEVWERLVVPDPLNLVTTHQEGINKVINERYVYMMEENEFRAMIGNQCQVVLTKSQYFSTQTGFAVATDSPLKKVFDTQLLRMRDGGVLSRSWQKWQPPPALCTDQGVVALDLSHLFTAFLLLVLGVVLAVIILPCERLHWKVVGGTKAARSKQLFSQALSQGLQGDSDATKETTQRNTNPIRVAHLQEPGEFITDRGFRQYTSHLR</sequence>
<protein>
    <submittedName>
        <fullName evidence="17">Glutamate receptor ionotropic, kainate 2-like 15</fullName>
    </submittedName>
</protein>
<evidence type="ECO:0000256" key="1">
    <source>
        <dbReference type="ARBA" id="ARBA00004651"/>
    </source>
</evidence>
<dbReference type="Proteomes" id="UP000747542">
    <property type="component" value="Unassembled WGS sequence"/>
</dbReference>
<keyword evidence="10" id="KW-0325">Glycoprotein</keyword>
<evidence type="ECO:0000313" key="18">
    <source>
        <dbReference type="Proteomes" id="UP000747542"/>
    </source>
</evidence>
<dbReference type="SUPFAM" id="SSF53850">
    <property type="entry name" value="Periplasmic binding protein-like II"/>
    <property type="match status" value="1"/>
</dbReference>
<feature type="transmembrane region" description="Helical" evidence="13">
    <location>
        <begin position="574"/>
        <end position="595"/>
    </location>
</feature>
<feature type="domain" description="Ionotropic glutamate receptor L-glutamate and glycine-binding" evidence="16">
    <location>
        <begin position="218"/>
        <end position="280"/>
    </location>
</feature>
<gene>
    <name evidence="17" type="primary">Grik2-L15</name>
    <name evidence="17" type="ORF">Hamer_G021630</name>
</gene>
<dbReference type="PROSITE" id="PS51257">
    <property type="entry name" value="PROKAR_LIPOPROTEIN"/>
    <property type="match status" value="1"/>
</dbReference>
<name>A0A8J5JN99_HOMAM</name>
<dbReference type="GO" id="GO:0005886">
    <property type="term" value="C:plasma membrane"/>
    <property type="evidence" value="ECO:0007669"/>
    <property type="project" value="UniProtKB-SubCell"/>
</dbReference>
<dbReference type="SMART" id="SM00918">
    <property type="entry name" value="Lig_chan-Glu_bd"/>
    <property type="match status" value="1"/>
</dbReference>
<dbReference type="SMART" id="SM00079">
    <property type="entry name" value="PBPe"/>
    <property type="match status" value="1"/>
</dbReference>
<keyword evidence="3" id="KW-0813">Transport</keyword>
<evidence type="ECO:0000259" key="16">
    <source>
        <dbReference type="SMART" id="SM00918"/>
    </source>
</evidence>
<evidence type="ECO:0000256" key="11">
    <source>
        <dbReference type="ARBA" id="ARBA00023286"/>
    </source>
</evidence>
<dbReference type="Pfam" id="PF10613">
    <property type="entry name" value="Lig_chan-Glu_bd"/>
    <property type="match status" value="1"/>
</dbReference>
<keyword evidence="14" id="KW-0732">Signal</keyword>
<dbReference type="GO" id="GO:0015276">
    <property type="term" value="F:ligand-gated monoatomic ion channel activity"/>
    <property type="evidence" value="ECO:0007669"/>
    <property type="project" value="InterPro"/>
</dbReference>
<feature type="chain" id="PRO_5035217855" evidence="14">
    <location>
        <begin position="23"/>
        <end position="668"/>
    </location>
</feature>
<dbReference type="AlphaFoldDB" id="A0A8J5JN99"/>
<comment type="caution">
    <text evidence="17">The sequence shown here is derived from an EMBL/GenBank/DDBJ whole genome shotgun (WGS) entry which is preliminary data.</text>
</comment>
<keyword evidence="7" id="KW-0406">Ion transport</keyword>
<keyword evidence="12" id="KW-0407">Ion channel</keyword>
<dbReference type="PANTHER" id="PTHR42643:SF30">
    <property type="entry name" value="IONOTROPIC RECEPTOR 40A-RELATED"/>
    <property type="match status" value="1"/>
</dbReference>
<comment type="subcellular location">
    <subcellularLocation>
        <location evidence="1">Cell membrane</location>
        <topology evidence="1">Multi-pass membrane protein</topology>
    </subcellularLocation>
</comment>
<comment type="similarity">
    <text evidence="2">Belongs to the glutamate-gated ion channel (TC 1.A.10.1) family.</text>
</comment>
<proteinExistence type="inferred from homology"/>
<dbReference type="Pfam" id="PF00060">
    <property type="entry name" value="Lig_chan"/>
    <property type="match status" value="1"/>
</dbReference>
<organism evidence="17 18">
    <name type="scientific">Homarus americanus</name>
    <name type="common">American lobster</name>
    <dbReference type="NCBI Taxonomy" id="6706"/>
    <lineage>
        <taxon>Eukaryota</taxon>
        <taxon>Metazoa</taxon>
        <taxon>Ecdysozoa</taxon>
        <taxon>Arthropoda</taxon>
        <taxon>Crustacea</taxon>
        <taxon>Multicrustacea</taxon>
        <taxon>Malacostraca</taxon>
        <taxon>Eumalacostraca</taxon>
        <taxon>Eucarida</taxon>
        <taxon>Decapoda</taxon>
        <taxon>Pleocyemata</taxon>
        <taxon>Astacidea</taxon>
        <taxon>Nephropoidea</taxon>
        <taxon>Nephropidae</taxon>
        <taxon>Homarus</taxon>
    </lineage>
</organism>
<evidence type="ECO:0000256" key="7">
    <source>
        <dbReference type="ARBA" id="ARBA00023065"/>
    </source>
</evidence>
<keyword evidence="11" id="KW-1071">Ligand-gated ion channel</keyword>
<accession>A0A8J5JN99</accession>
<dbReference type="Gene3D" id="3.40.190.10">
    <property type="entry name" value="Periplasmic binding protein-like II"/>
    <property type="match status" value="2"/>
</dbReference>
<evidence type="ECO:0000256" key="6">
    <source>
        <dbReference type="ARBA" id="ARBA00022989"/>
    </source>
</evidence>
<feature type="signal peptide" evidence="14">
    <location>
        <begin position="1"/>
        <end position="22"/>
    </location>
</feature>
<evidence type="ECO:0000256" key="9">
    <source>
        <dbReference type="ARBA" id="ARBA00023170"/>
    </source>
</evidence>
<dbReference type="InterPro" id="IPR019594">
    <property type="entry name" value="Glu/Gly-bd"/>
</dbReference>
<dbReference type="InterPro" id="IPR001320">
    <property type="entry name" value="Iontro_rcpt_C"/>
</dbReference>
<keyword evidence="6 13" id="KW-1133">Transmembrane helix</keyword>
<dbReference type="GO" id="GO:0050906">
    <property type="term" value="P:detection of stimulus involved in sensory perception"/>
    <property type="evidence" value="ECO:0007669"/>
    <property type="project" value="UniProtKB-ARBA"/>
</dbReference>
<evidence type="ECO:0000256" key="14">
    <source>
        <dbReference type="SAM" id="SignalP"/>
    </source>
</evidence>
<dbReference type="EMBL" id="JAHLQT010035455">
    <property type="protein sequence ID" value="KAG7158354.1"/>
    <property type="molecule type" value="Genomic_DNA"/>
</dbReference>
<reference evidence="17" key="1">
    <citation type="journal article" date="2021" name="Sci. Adv.">
        <title>The American lobster genome reveals insights on longevity, neural, and immune adaptations.</title>
        <authorList>
            <person name="Polinski J.M."/>
            <person name="Zimin A.V."/>
            <person name="Clark K.F."/>
            <person name="Kohn A.B."/>
            <person name="Sadowski N."/>
            <person name="Timp W."/>
            <person name="Ptitsyn A."/>
            <person name="Khanna P."/>
            <person name="Romanova D.Y."/>
            <person name="Williams P."/>
            <person name="Greenwood S.J."/>
            <person name="Moroz L.L."/>
            <person name="Walt D.R."/>
            <person name="Bodnar A.G."/>
        </authorList>
    </citation>
    <scope>NUCLEOTIDE SEQUENCE</scope>
    <source>
        <strain evidence="17">GMGI-L3</strain>
    </source>
</reference>
<keyword evidence="18" id="KW-1185">Reference proteome</keyword>
<evidence type="ECO:0000256" key="8">
    <source>
        <dbReference type="ARBA" id="ARBA00023136"/>
    </source>
</evidence>
<feature type="transmembrane region" description="Helical" evidence="13">
    <location>
        <begin position="336"/>
        <end position="358"/>
    </location>
</feature>
<evidence type="ECO:0000256" key="3">
    <source>
        <dbReference type="ARBA" id="ARBA00022448"/>
    </source>
</evidence>
<dbReference type="PANTHER" id="PTHR42643">
    <property type="entry name" value="IONOTROPIC RECEPTOR 20A-RELATED"/>
    <property type="match status" value="1"/>
</dbReference>
<keyword evidence="9 17" id="KW-0675">Receptor</keyword>
<feature type="transmembrane region" description="Helical" evidence="13">
    <location>
        <begin position="394"/>
        <end position="418"/>
    </location>
</feature>
<evidence type="ECO:0000256" key="2">
    <source>
        <dbReference type="ARBA" id="ARBA00008685"/>
    </source>
</evidence>
<evidence type="ECO:0000256" key="10">
    <source>
        <dbReference type="ARBA" id="ARBA00023180"/>
    </source>
</evidence>
<keyword evidence="5 13" id="KW-0812">Transmembrane</keyword>
<evidence type="ECO:0000313" key="17">
    <source>
        <dbReference type="EMBL" id="KAG7158354.1"/>
    </source>
</evidence>
<evidence type="ECO:0000256" key="13">
    <source>
        <dbReference type="SAM" id="Phobius"/>
    </source>
</evidence>
<feature type="domain" description="Ionotropic glutamate receptor C-terminal" evidence="15">
    <location>
        <begin position="208"/>
        <end position="560"/>
    </location>
</feature>
<feature type="transmembrane region" description="Helical" evidence="13">
    <location>
        <begin position="370"/>
        <end position="387"/>
    </location>
</feature>
<dbReference type="Gene3D" id="1.10.287.70">
    <property type="match status" value="1"/>
</dbReference>
<evidence type="ECO:0000256" key="12">
    <source>
        <dbReference type="ARBA" id="ARBA00023303"/>
    </source>
</evidence>
<keyword evidence="8 13" id="KW-0472">Membrane</keyword>
<keyword evidence="4" id="KW-1003">Cell membrane</keyword>